<dbReference type="AlphaFoldDB" id="A0AAD7V128"/>
<name>A0AAD7V128_9FUNG</name>
<organism evidence="1 2">
    <name type="scientific">Lichtheimia ornata</name>
    <dbReference type="NCBI Taxonomy" id="688661"/>
    <lineage>
        <taxon>Eukaryota</taxon>
        <taxon>Fungi</taxon>
        <taxon>Fungi incertae sedis</taxon>
        <taxon>Mucoromycota</taxon>
        <taxon>Mucoromycotina</taxon>
        <taxon>Mucoromycetes</taxon>
        <taxon>Mucorales</taxon>
        <taxon>Lichtheimiaceae</taxon>
        <taxon>Lichtheimia</taxon>
    </lineage>
</organism>
<evidence type="ECO:0000313" key="2">
    <source>
        <dbReference type="Proteomes" id="UP001234581"/>
    </source>
</evidence>
<comment type="caution">
    <text evidence="1">The sequence shown here is derived from an EMBL/GenBank/DDBJ whole genome shotgun (WGS) entry which is preliminary data.</text>
</comment>
<gene>
    <name evidence="1" type="ORF">O0I10_007606</name>
</gene>
<evidence type="ECO:0000313" key="1">
    <source>
        <dbReference type="EMBL" id="KAJ8656759.1"/>
    </source>
</evidence>
<reference evidence="1 2" key="1">
    <citation type="submission" date="2023-03" db="EMBL/GenBank/DDBJ databases">
        <title>Genome sequence of Lichtheimia ornata CBS 291.66.</title>
        <authorList>
            <person name="Mohabir J.T."/>
            <person name="Shea T.P."/>
            <person name="Kurbessoian T."/>
            <person name="Berby B."/>
            <person name="Fontaine J."/>
            <person name="Livny J."/>
            <person name="Gnirke A."/>
            <person name="Stajich J.E."/>
            <person name="Cuomo C.A."/>
        </authorList>
    </citation>
    <scope>NUCLEOTIDE SEQUENCE [LARGE SCALE GENOMIC DNA]</scope>
    <source>
        <strain evidence="1">CBS 291.66</strain>
    </source>
</reference>
<dbReference type="GeneID" id="83215014"/>
<dbReference type="RefSeq" id="XP_058341672.1">
    <property type="nucleotide sequence ID" value="XM_058487621.1"/>
</dbReference>
<evidence type="ECO:0008006" key="3">
    <source>
        <dbReference type="Google" id="ProtNLM"/>
    </source>
</evidence>
<keyword evidence="2" id="KW-1185">Reference proteome</keyword>
<dbReference type="Proteomes" id="UP001234581">
    <property type="component" value="Unassembled WGS sequence"/>
</dbReference>
<protein>
    <recommendedName>
        <fullName evidence="3">Myb/SANT-like domain-containing protein</fullName>
    </recommendedName>
</protein>
<dbReference type="EMBL" id="JARTCD010000037">
    <property type="protein sequence ID" value="KAJ8656759.1"/>
    <property type="molecule type" value="Genomic_DNA"/>
</dbReference>
<accession>A0AAD7V128</accession>
<sequence length="233" mass="26921">MTTQSDELVTPNKPKRNGKTDEIVLEWLKQRGNYERFLMASGVAKRKGRTSESKHDVAASVCTLLENAGIQGCNPHAVTAKLNVWIRQYKRALAMEASGASRNQVKRAFCYYYDLVEHLEDESCFGEQSQGVHSIRPSKPPNSNYRQRRWQLPIATLHAPHYQMMNQLLQRQQQMLAQQTRRDHLQELELQAALIERMTEAGFTKDEIGEHFRKLQGNYRRCGIEPNTSRLHL</sequence>
<proteinExistence type="predicted"/>